<organism evidence="2 3">
    <name type="scientific">Helicobacter didelphidarum</name>
    <dbReference type="NCBI Taxonomy" id="2040648"/>
    <lineage>
        <taxon>Bacteria</taxon>
        <taxon>Pseudomonadati</taxon>
        <taxon>Campylobacterota</taxon>
        <taxon>Epsilonproteobacteria</taxon>
        <taxon>Campylobacterales</taxon>
        <taxon>Helicobacteraceae</taxon>
        <taxon>Helicobacter</taxon>
    </lineage>
</organism>
<keyword evidence="1" id="KW-0732">Signal</keyword>
<feature type="chain" id="PRO_5017568389" description="Outer membrane protein" evidence="1">
    <location>
        <begin position="21"/>
        <end position="178"/>
    </location>
</feature>
<name>A0A3D8IE81_9HELI</name>
<keyword evidence="3" id="KW-1185">Reference proteome</keyword>
<sequence>MKILKSSLFIATLGVGVSQALPLIDIEFGVVLSTDIKNVSSWNFNNDTEFTYGAYGRLWLKTGKVRVAPFIKWESIDTITANNALQTLVSGEPRTNNLQYGALFGVNLWIFTPYVGVAYSQFTGGSFDNTWALNYGINAKIPLVPISVGIDGSWQRPKIDGGVRANINRIGFNVGIQF</sequence>
<evidence type="ECO:0008006" key="4">
    <source>
        <dbReference type="Google" id="ProtNLM"/>
    </source>
</evidence>
<evidence type="ECO:0000313" key="2">
    <source>
        <dbReference type="EMBL" id="RDU62841.1"/>
    </source>
</evidence>
<dbReference type="EMBL" id="NXLQ01000028">
    <property type="protein sequence ID" value="RDU62841.1"/>
    <property type="molecule type" value="Genomic_DNA"/>
</dbReference>
<dbReference type="InterPro" id="IPR036709">
    <property type="entry name" value="Autotransporte_beta_dom_sf"/>
</dbReference>
<comment type="caution">
    <text evidence="2">The sequence shown here is derived from an EMBL/GenBank/DDBJ whole genome shotgun (WGS) entry which is preliminary data.</text>
</comment>
<feature type="signal peptide" evidence="1">
    <location>
        <begin position="1"/>
        <end position="20"/>
    </location>
</feature>
<dbReference type="Proteomes" id="UP000256379">
    <property type="component" value="Unassembled WGS sequence"/>
</dbReference>
<proteinExistence type="predicted"/>
<gene>
    <name evidence="2" type="ORF">CQA53_09035</name>
</gene>
<accession>A0A3D8IE81</accession>
<dbReference type="SUPFAM" id="SSF103515">
    <property type="entry name" value="Autotransporter"/>
    <property type="match status" value="1"/>
</dbReference>
<dbReference type="RefSeq" id="WP_115543678.1">
    <property type="nucleotide sequence ID" value="NZ_NXLQ01000028.1"/>
</dbReference>
<evidence type="ECO:0000313" key="3">
    <source>
        <dbReference type="Proteomes" id="UP000256379"/>
    </source>
</evidence>
<evidence type="ECO:0000256" key="1">
    <source>
        <dbReference type="SAM" id="SignalP"/>
    </source>
</evidence>
<dbReference type="OrthoDB" id="5328544at2"/>
<protein>
    <recommendedName>
        <fullName evidence="4">Outer membrane protein</fullName>
    </recommendedName>
</protein>
<reference evidence="2 3" key="1">
    <citation type="submission" date="2018-04" db="EMBL/GenBank/DDBJ databases">
        <title>Novel Campyloabacter and Helicobacter Species and Strains.</title>
        <authorList>
            <person name="Mannion A.J."/>
            <person name="Shen Z."/>
            <person name="Fox J.G."/>
        </authorList>
    </citation>
    <scope>NUCLEOTIDE SEQUENCE [LARGE SCALE GENOMIC DNA]</scope>
    <source>
        <strain evidence="2 3">MIT 17-337</strain>
    </source>
</reference>
<dbReference type="AlphaFoldDB" id="A0A3D8IE81"/>